<dbReference type="EMBL" id="RSCL01000061">
    <property type="protein sequence ID" value="RUS93270.1"/>
    <property type="molecule type" value="Genomic_DNA"/>
</dbReference>
<reference evidence="1" key="2">
    <citation type="journal article" date="2019" name="Genome Biol. Evol.">
        <title>Day and night: Metabolic profiles and evolutionary relationships of six axenic non-marine cyanobacteria.</title>
        <authorList>
            <person name="Will S.E."/>
            <person name="Henke P."/>
            <person name="Boedeker C."/>
            <person name="Huang S."/>
            <person name="Brinkmann H."/>
            <person name="Rohde M."/>
            <person name="Jarek M."/>
            <person name="Friedl T."/>
            <person name="Seufert S."/>
            <person name="Schumacher M."/>
            <person name="Overmann J."/>
            <person name="Neumann-Schaal M."/>
            <person name="Petersen J."/>
        </authorList>
    </citation>
    <scope>NUCLEOTIDE SEQUENCE [LARGE SCALE GENOMIC DNA]</scope>
    <source>
        <strain evidence="1">PCC 7102</strain>
    </source>
</reference>
<dbReference type="Proteomes" id="UP000271624">
    <property type="component" value="Unassembled WGS sequence"/>
</dbReference>
<dbReference type="AlphaFoldDB" id="A0A433UHH2"/>
<evidence type="ECO:0000313" key="1">
    <source>
        <dbReference type="EMBL" id="RUS93270.1"/>
    </source>
</evidence>
<organism evidence="1 2">
    <name type="scientific">Dulcicalothrix desertica PCC 7102</name>
    <dbReference type="NCBI Taxonomy" id="232991"/>
    <lineage>
        <taxon>Bacteria</taxon>
        <taxon>Bacillati</taxon>
        <taxon>Cyanobacteriota</taxon>
        <taxon>Cyanophyceae</taxon>
        <taxon>Nostocales</taxon>
        <taxon>Calotrichaceae</taxon>
        <taxon>Dulcicalothrix</taxon>
    </lineage>
</organism>
<reference evidence="1" key="1">
    <citation type="submission" date="2018-12" db="EMBL/GenBank/DDBJ databases">
        <authorList>
            <person name="Will S."/>
            <person name="Neumann-Schaal M."/>
            <person name="Henke P."/>
        </authorList>
    </citation>
    <scope>NUCLEOTIDE SEQUENCE</scope>
    <source>
        <strain evidence="1">PCC 7102</strain>
    </source>
</reference>
<comment type="caution">
    <text evidence="1">The sequence shown here is derived from an EMBL/GenBank/DDBJ whole genome shotgun (WGS) entry which is preliminary data.</text>
</comment>
<evidence type="ECO:0000313" key="2">
    <source>
        <dbReference type="Proteomes" id="UP000271624"/>
    </source>
</evidence>
<keyword evidence="2" id="KW-1185">Reference proteome</keyword>
<accession>A0A433UHH2</accession>
<name>A0A433UHH2_9CYAN</name>
<dbReference type="OrthoDB" id="516085at2"/>
<proteinExistence type="predicted"/>
<sequence length="58" mass="6364">MIILNDEENMNTVWEAYPADDSGDPYDWVLDSIMAASPIDQPAPIDIVVEPVAQSADD</sequence>
<protein>
    <submittedName>
        <fullName evidence="1">Uncharacterized protein</fullName>
    </submittedName>
</protein>
<dbReference type="RefSeq" id="WP_158633032.1">
    <property type="nucleotide sequence ID" value="NZ_RSCL01000061.1"/>
</dbReference>
<gene>
    <name evidence="1" type="ORF">DSM106972_096850</name>
</gene>